<dbReference type="AlphaFoldDB" id="A0AAD5SGG1"/>
<dbReference type="EMBL" id="JADGJD010000181">
    <property type="protein sequence ID" value="KAJ3053763.1"/>
    <property type="molecule type" value="Genomic_DNA"/>
</dbReference>
<evidence type="ECO:0000256" key="7">
    <source>
        <dbReference type="ARBA" id="ARBA00023128"/>
    </source>
</evidence>
<protein>
    <recommendedName>
        <fullName evidence="13">Mitochondrial outer membrane translocase complex, subunit Tom5</fullName>
    </recommendedName>
</protein>
<dbReference type="GO" id="GO:0006626">
    <property type="term" value="P:protein targeting to mitochondrion"/>
    <property type="evidence" value="ECO:0007669"/>
    <property type="project" value="UniProtKB-ARBA"/>
</dbReference>
<evidence type="ECO:0000256" key="1">
    <source>
        <dbReference type="ARBA" id="ARBA00004572"/>
    </source>
</evidence>
<dbReference type="Pfam" id="PF10642">
    <property type="entry name" value="Tom5"/>
    <property type="match status" value="1"/>
</dbReference>
<evidence type="ECO:0000256" key="2">
    <source>
        <dbReference type="ARBA" id="ARBA00022448"/>
    </source>
</evidence>
<evidence type="ECO:0000256" key="9">
    <source>
        <dbReference type="ARBA" id="ARBA00025716"/>
    </source>
</evidence>
<reference evidence="11" key="1">
    <citation type="submission" date="2020-05" db="EMBL/GenBank/DDBJ databases">
        <title>Phylogenomic resolution of chytrid fungi.</title>
        <authorList>
            <person name="Stajich J.E."/>
            <person name="Amses K."/>
            <person name="Simmons R."/>
            <person name="Seto K."/>
            <person name="Myers J."/>
            <person name="Bonds A."/>
            <person name="Quandt C.A."/>
            <person name="Barry K."/>
            <person name="Liu P."/>
            <person name="Grigoriev I."/>
            <person name="Longcore J.E."/>
            <person name="James T.Y."/>
        </authorList>
    </citation>
    <scope>NUCLEOTIDE SEQUENCE</scope>
    <source>
        <strain evidence="11">JEL0318</strain>
    </source>
</reference>
<evidence type="ECO:0000256" key="5">
    <source>
        <dbReference type="ARBA" id="ARBA00022927"/>
    </source>
</evidence>
<keyword evidence="6 10" id="KW-1133">Transmembrane helix</keyword>
<evidence type="ECO:0000256" key="4">
    <source>
        <dbReference type="ARBA" id="ARBA00022787"/>
    </source>
</evidence>
<accession>A0AAD5SGG1</accession>
<evidence type="ECO:0000256" key="8">
    <source>
        <dbReference type="ARBA" id="ARBA00023136"/>
    </source>
</evidence>
<keyword evidence="3 10" id="KW-0812">Transmembrane</keyword>
<feature type="transmembrane region" description="Helical" evidence="10">
    <location>
        <begin position="26"/>
        <end position="46"/>
    </location>
</feature>
<keyword evidence="2" id="KW-0813">Transport</keyword>
<comment type="similarity">
    <text evidence="9">Belongs to the Tom5 family.</text>
</comment>
<comment type="subcellular location">
    <subcellularLocation>
        <location evidence="1">Mitochondrion outer membrane</location>
        <topology evidence="1">Single-pass membrane protein</topology>
    </subcellularLocation>
</comment>
<organism evidence="11 12">
    <name type="scientific">Rhizophlyctis rosea</name>
    <dbReference type="NCBI Taxonomy" id="64517"/>
    <lineage>
        <taxon>Eukaryota</taxon>
        <taxon>Fungi</taxon>
        <taxon>Fungi incertae sedis</taxon>
        <taxon>Chytridiomycota</taxon>
        <taxon>Chytridiomycota incertae sedis</taxon>
        <taxon>Chytridiomycetes</taxon>
        <taxon>Rhizophlyctidales</taxon>
        <taxon>Rhizophlyctidaceae</taxon>
        <taxon>Rhizophlyctis</taxon>
    </lineage>
</organism>
<evidence type="ECO:0000313" key="12">
    <source>
        <dbReference type="Proteomes" id="UP001212841"/>
    </source>
</evidence>
<evidence type="ECO:0000256" key="3">
    <source>
        <dbReference type="ARBA" id="ARBA00022692"/>
    </source>
</evidence>
<dbReference type="GO" id="GO:0015031">
    <property type="term" value="P:protein transport"/>
    <property type="evidence" value="ECO:0007669"/>
    <property type="project" value="UniProtKB-KW"/>
</dbReference>
<name>A0AAD5SGG1_9FUNG</name>
<keyword evidence="4" id="KW-1000">Mitochondrion outer membrane</keyword>
<comment type="caution">
    <text evidence="11">The sequence shown here is derived from an EMBL/GenBank/DDBJ whole genome shotgun (WGS) entry which is preliminary data.</text>
</comment>
<gene>
    <name evidence="11" type="ORF">HK097_003448</name>
</gene>
<keyword evidence="12" id="KW-1185">Reference proteome</keyword>
<sequence length="50" mass="5543">MFGFQQAPKVTEAEAKENRAAVKSSFTTFLAIVAFVRAAPFVVEYVKEAF</sequence>
<keyword evidence="8 10" id="KW-0472">Membrane</keyword>
<evidence type="ECO:0008006" key="13">
    <source>
        <dbReference type="Google" id="ProtNLM"/>
    </source>
</evidence>
<keyword evidence="7" id="KW-0496">Mitochondrion</keyword>
<dbReference type="Proteomes" id="UP001212841">
    <property type="component" value="Unassembled WGS sequence"/>
</dbReference>
<proteinExistence type="inferred from homology"/>
<dbReference type="GO" id="GO:0005741">
    <property type="term" value="C:mitochondrial outer membrane"/>
    <property type="evidence" value="ECO:0007669"/>
    <property type="project" value="UniProtKB-SubCell"/>
</dbReference>
<keyword evidence="5" id="KW-0653">Protein transport</keyword>
<evidence type="ECO:0000313" key="11">
    <source>
        <dbReference type="EMBL" id="KAJ3053763.1"/>
    </source>
</evidence>
<dbReference type="InterPro" id="IPR019603">
    <property type="entry name" value="Tom5"/>
</dbReference>
<evidence type="ECO:0000256" key="6">
    <source>
        <dbReference type="ARBA" id="ARBA00022989"/>
    </source>
</evidence>
<evidence type="ECO:0000256" key="10">
    <source>
        <dbReference type="SAM" id="Phobius"/>
    </source>
</evidence>